<proteinExistence type="predicted"/>
<accession>A0ABN5Y660</accession>
<dbReference type="InterPro" id="IPR024559">
    <property type="entry name" value="DUF3846"/>
</dbReference>
<gene>
    <name evidence="2" type="ORF">MMAGJ_28850</name>
</gene>
<feature type="domain" description="DUF3846" evidence="1">
    <location>
        <begin position="3"/>
        <end position="108"/>
    </location>
</feature>
<evidence type="ECO:0000313" key="3">
    <source>
        <dbReference type="Proteomes" id="UP000465622"/>
    </source>
</evidence>
<reference evidence="2 3" key="1">
    <citation type="journal article" date="2019" name="Emerg. Microbes Infect.">
        <title>Comprehensive subspecies identification of 175 nontuberculous mycobacteria species based on 7547 genomic profiles.</title>
        <authorList>
            <person name="Matsumoto Y."/>
            <person name="Kinjo T."/>
            <person name="Motooka D."/>
            <person name="Nabeya D."/>
            <person name="Jung N."/>
            <person name="Uechi K."/>
            <person name="Horii T."/>
            <person name="Iida T."/>
            <person name="Fujita J."/>
            <person name="Nakamura S."/>
        </authorList>
    </citation>
    <scope>NUCLEOTIDE SEQUENCE [LARGE SCALE GENOMIC DNA]</scope>
    <source>
        <strain evidence="2 3">JCM 12375</strain>
    </source>
</reference>
<organism evidence="2 3">
    <name type="scientific">Mycolicibacterium mageritense</name>
    <name type="common">Mycobacterium mageritense</name>
    <dbReference type="NCBI Taxonomy" id="53462"/>
    <lineage>
        <taxon>Bacteria</taxon>
        <taxon>Bacillati</taxon>
        <taxon>Actinomycetota</taxon>
        <taxon>Actinomycetes</taxon>
        <taxon>Mycobacteriales</taxon>
        <taxon>Mycobacteriaceae</taxon>
        <taxon>Mycolicibacterium</taxon>
    </lineage>
</organism>
<dbReference type="Proteomes" id="UP000465622">
    <property type="component" value="Chromosome"/>
</dbReference>
<keyword evidence="3" id="KW-1185">Reference proteome</keyword>
<evidence type="ECO:0000313" key="2">
    <source>
        <dbReference type="EMBL" id="BBX33603.1"/>
    </source>
</evidence>
<dbReference type="RefSeq" id="WP_036431284.1">
    <property type="nucleotide sequence ID" value="NZ_AP022567.1"/>
</dbReference>
<protein>
    <recommendedName>
        <fullName evidence="1">DUF3846 domain-containing protein</fullName>
    </recommendedName>
</protein>
<dbReference type="Pfam" id="PF12957">
    <property type="entry name" value="DUF3846"/>
    <property type="match status" value="1"/>
</dbReference>
<name>A0ABN5Y660_MYCME</name>
<dbReference type="EMBL" id="AP022567">
    <property type="protein sequence ID" value="BBX33603.1"/>
    <property type="molecule type" value="Genomic_DNA"/>
</dbReference>
<evidence type="ECO:0000259" key="1">
    <source>
        <dbReference type="Pfam" id="PF12957"/>
    </source>
</evidence>
<sequence>MTITALVIPATSAPFMVELPKSDPAAALRTVVGGWIEGVYGTTRAGEPVTIYINEDGKGRGLPANATATLLWRYLNQGTVIADELVGTAVVLGASGCDEADIPADAMHAALALHRALSEVPLNLT</sequence>